<evidence type="ECO:0000313" key="1">
    <source>
        <dbReference type="EMBL" id="KAG9279897.1"/>
    </source>
</evidence>
<dbReference type="EMBL" id="JAICCE010000003">
    <property type="protein sequence ID" value="KAG9279897.1"/>
    <property type="molecule type" value="Genomic_DNA"/>
</dbReference>
<gene>
    <name evidence="1" type="ORF">AMEX_G5461</name>
</gene>
<dbReference type="AlphaFoldDB" id="A0A8T2M9I8"/>
<accession>A0A8T2M9I8</accession>
<comment type="caution">
    <text evidence="1">The sequence shown here is derived from an EMBL/GenBank/DDBJ whole genome shotgun (WGS) entry which is preliminary data.</text>
</comment>
<sequence>MTALAPCAFQYQRSIFFSFSRLFQQAETDCFFCLYFNHCAWIARRPLGRVKQEEQNFRLHSHSVAMPALVME</sequence>
<proteinExistence type="predicted"/>
<evidence type="ECO:0000313" key="2">
    <source>
        <dbReference type="Proteomes" id="UP000752171"/>
    </source>
</evidence>
<protein>
    <submittedName>
        <fullName evidence="1">Uncharacterized protein</fullName>
    </submittedName>
</protein>
<organism evidence="1 2">
    <name type="scientific">Astyanax mexicanus</name>
    <name type="common">Blind cave fish</name>
    <name type="synonym">Astyanax fasciatus mexicanus</name>
    <dbReference type="NCBI Taxonomy" id="7994"/>
    <lineage>
        <taxon>Eukaryota</taxon>
        <taxon>Metazoa</taxon>
        <taxon>Chordata</taxon>
        <taxon>Craniata</taxon>
        <taxon>Vertebrata</taxon>
        <taxon>Euteleostomi</taxon>
        <taxon>Actinopterygii</taxon>
        <taxon>Neopterygii</taxon>
        <taxon>Teleostei</taxon>
        <taxon>Ostariophysi</taxon>
        <taxon>Characiformes</taxon>
        <taxon>Characoidei</taxon>
        <taxon>Acestrorhamphidae</taxon>
        <taxon>Acestrorhamphinae</taxon>
        <taxon>Astyanax</taxon>
    </lineage>
</organism>
<name>A0A8T2M9I8_ASTMX</name>
<reference evidence="1 2" key="1">
    <citation type="submission" date="2021-07" db="EMBL/GenBank/DDBJ databases">
        <authorList>
            <person name="Imarazene B."/>
            <person name="Zahm M."/>
            <person name="Klopp C."/>
            <person name="Cabau C."/>
            <person name="Beille S."/>
            <person name="Jouanno E."/>
            <person name="Castinel A."/>
            <person name="Lluch J."/>
            <person name="Gil L."/>
            <person name="Kuchtly C."/>
            <person name="Lopez Roques C."/>
            <person name="Donnadieu C."/>
            <person name="Parrinello H."/>
            <person name="Journot L."/>
            <person name="Du K."/>
            <person name="Schartl M."/>
            <person name="Retaux S."/>
            <person name="Guiguen Y."/>
        </authorList>
    </citation>
    <scope>NUCLEOTIDE SEQUENCE [LARGE SCALE GENOMIC DNA]</scope>
    <source>
        <strain evidence="1">Pach_M1</strain>
        <tissue evidence="1">Testis</tissue>
    </source>
</reference>
<dbReference type="Proteomes" id="UP000752171">
    <property type="component" value="Unassembled WGS sequence"/>
</dbReference>